<proteinExistence type="inferred from homology"/>
<comment type="similarity">
    <text evidence="2 7">Belongs to the sodium:solute symporter (SSF) (TC 2.A.21) family.</text>
</comment>
<keyword evidence="6 8" id="KW-0472">Membrane</keyword>
<keyword evidence="4 8" id="KW-0812">Transmembrane</keyword>
<dbReference type="InterPro" id="IPR050277">
    <property type="entry name" value="Sodium:Solute_Symporter"/>
</dbReference>
<dbReference type="PANTHER" id="PTHR48086">
    <property type="entry name" value="SODIUM/PROLINE SYMPORTER-RELATED"/>
    <property type="match status" value="1"/>
</dbReference>
<dbReference type="AlphaFoldDB" id="A0A8J2YXA7"/>
<gene>
    <name evidence="9" type="ORF">GCM10011611_45330</name>
</gene>
<dbReference type="CDD" id="cd10322">
    <property type="entry name" value="SLC5sbd"/>
    <property type="match status" value="1"/>
</dbReference>
<comment type="caution">
    <text evidence="9">The sequence shown here is derived from an EMBL/GenBank/DDBJ whole genome shotgun (WGS) entry which is preliminary data.</text>
</comment>
<reference evidence="9" key="1">
    <citation type="journal article" date="2014" name="Int. J. Syst. Evol. Microbiol.">
        <title>Complete genome sequence of Corynebacterium casei LMG S-19264T (=DSM 44701T), isolated from a smear-ripened cheese.</title>
        <authorList>
            <consortium name="US DOE Joint Genome Institute (JGI-PGF)"/>
            <person name="Walter F."/>
            <person name="Albersmeier A."/>
            <person name="Kalinowski J."/>
            <person name="Ruckert C."/>
        </authorList>
    </citation>
    <scope>NUCLEOTIDE SEQUENCE</scope>
    <source>
        <strain evidence="9">CGMCC 1.15725</strain>
    </source>
</reference>
<feature type="transmembrane region" description="Helical" evidence="8">
    <location>
        <begin position="467"/>
        <end position="491"/>
    </location>
</feature>
<dbReference type="InterPro" id="IPR001734">
    <property type="entry name" value="Na/solute_symporter"/>
</dbReference>
<feature type="transmembrane region" description="Helical" evidence="8">
    <location>
        <begin position="199"/>
        <end position="219"/>
    </location>
</feature>
<feature type="transmembrane region" description="Helical" evidence="8">
    <location>
        <begin position="165"/>
        <end position="187"/>
    </location>
</feature>
<feature type="transmembrane region" description="Helical" evidence="8">
    <location>
        <begin position="52"/>
        <end position="78"/>
    </location>
</feature>
<feature type="transmembrane region" description="Helical" evidence="8">
    <location>
        <begin position="376"/>
        <end position="397"/>
    </location>
</feature>
<feature type="transmembrane region" description="Helical" evidence="8">
    <location>
        <begin position="6"/>
        <end position="31"/>
    </location>
</feature>
<feature type="transmembrane region" description="Helical" evidence="8">
    <location>
        <begin position="327"/>
        <end position="355"/>
    </location>
</feature>
<evidence type="ECO:0000256" key="6">
    <source>
        <dbReference type="ARBA" id="ARBA00023136"/>
    </source>
</evidence>
<evidence type="ECO:0000256" key="1">
    <source>
        <dbReference type="ARBA" id="ARBA00004141"/>
    </source>
</evidence>
<dbReference type="NCBIfam" id="NF046076">
    <property type="entry name" value="monocarbox_MctP"/>
    <property type="match status" value="1"/>
</dbReference>
<sequence>MSTDQINWTALVVFILFFALVTVLGFVAARWKAGDLSQLHEWGLGGRRFGTIITWFLVGGDFYTAYTVIAVPALVYAVGAYGFFALPYTIIVYPLVFLVMPRLWAVCQRHQYVTGADFIHGRYGSAWLALAVALTGLLATMPYIALQLVGMQVVIGALGLGGEGIWGELPLIIAFVILAVYTYASGLRAPAMIAFVKDVMIYIVVIAAIAIIPLQLGGYGAVFDAADKAFQAKGSGGLILAPGQFVPFATLALGSAFAAFMYPHTMTGVLSSSSGDVVRKNAMLLPAYTVLLGLIAMLGYMGIAAGITVKSPTQIVPALFLKIFPDWFVGFSFAAIAIGALVPAAIMSIGAANLFTRNVWRTFVNPNITPQAEAASAKLVSLIVKFGALVFIVALPTQFAIDLQLLGGVWILQTFPAIVLGLYKARLRPQALLLGWAVGMVLGTWLASLTGLKPVYPLVIGGATYPVYIGVIAGAVNIVVSVVASALFGVLGLGHGSDQTQPEDYQLTKAS</sequence>
<evidence type="ECO:0000256" key="4">
    <source>
        <dbReference type="ARBA" id="ARBA00022692"/>
    </source>
</evidence>
<feature type="transmembrane region" description="Helical" evidence="8">
    <location>
        <begin position="403"/>
        <end position="423"/>
    </location>
</feature>
<dbReference type="GO" id="GO:0022857">
    <property type="term" value="F:transmembrane transporter activity"/>
    <property type="evidence" value="ECO:0007669"/>
    <property type="project" value="InterPro"/>
</dbReference>
<organism evidence="9 10">
    <name type="scientific">Aliidongia dinghuensis</name>
    <dbReference type="NCBI Taxonomy" id="1867774"/>
    <lineage>
        <taxon>Bacteria</taxon>
        <taxon>Pseudomonadati</taxon>
        <taxon>Pseudomonadota</taxon>
        <taxon>Alphaproteobacteria</taxon>
        <taxon>Rhodospirillales</taxon>
        <taxon>Dongiaceae</taxon>
        <taxon>Aliidongia</taxon>
    </lineage>
</organism>
<keyword evidence="3" id="KW-0813">Transport</keyword>
<comment type="subcellular location">
    <subcellularLocation>
        <location evidence="1">Membrane</location>
        <topology evidence="1">Multi-pass membrane protein</topology>
    </subcellularLocation>
</comment>
<dbReference type="PROSITE" id="PS50283">
    <property type="entry name" value="NA_SOLUT_SYMP_3"/>
    <property type="match status" value="1"/>
</dbReference>
<evidence type="ECO:0000256" key="8">
    <source>
        <dbReference type="SAM" id="Phobius"/>
    </source>
</evidence>
<dbReference type="InterPro" id="IPR038377">
    <property type="entry name" value="Na/Glc_symporter_sf"/>
</dbReference>
<evidence type="ECO:0000313" key="9">
    <source>
        <dbReference type="EMBL" id="GGF34012.1"/>
    </source>
</evidence>
<evidence type="ECO:0000313" key="10">
    <source>
        <dbReference type="Proteomes" id="UP000646365"/>
    </source>
</evidence>
<evidence type="ECO:0000256" key="7">
    <source>
        <dbReference type="RuleBase" id="RU362091"/>
    </source>
</evidence>
<evidence type="ECO:0000256" key="5">
    <source>
        <dbReference type="ARBA" id="ARBA00022989"/>
    </source>
</evidence>
<reference evidence="9" key="2">
    <citation type="submission" date="2020-09" db="EMBL/GenBank/DDBJ databases">
        <authorList>
            <person name="Sun Q."/>
            <person name="Zhou Y."/>
        </authorList>
    </citation>
    <scope>NUCLEOTIDE SEQUENCE</scope>
    <source>
        <strain evidence="9">CGMCC 1.15725</strain>
    </source>
</reference>
<feature type="transmembrane region" description="Helical" evidence="8">
    <location>
        <begin position="283"/>
        <end position="307"/>
    </location>
</feature>
<dbReference type="EMBL" id="BMJQ01000012">
    <property type="protein sequence ID" value="GGF34012.1"/>
    <property type="molecule type" value="Genomic_DNA"/>
</dbReference>
<feature type="transmembrane region" description="Helical" evidence="8">
    <location>
        <begin position="84"/>
        <end position="105"/>
    </location>
</feature>
<dbReference type="Proteomes" id="UP000646365">
    <property type="component" value="Unassembled WGS sequence"/>
</dbReference>
<accession>A0A8J2YXA7</accession>
<dbReference type="Gene3D" id="1.20.1730.10">
    <property type="entry name" value="Sodium/glucose cotransporter"/>
    <property type="match status" value="1"/>
</dbReference>
<keyword evidence="10" id="KW-1185">Reference proteome</keyword>
<dbReference type="RefSeq" id="WP_189050027.1">
    <property type="nucleotide sequence ID" value="NZ_BMJQ01000012.1"/>
</dbReference>
<feature type="transmembrane region" description="Helical" evidence="8">
    <location>
        <begin position="430"/>
        <end position="447"/>
    </location>
</feature>
<dbReference type="GO" id="GO:0005886">
    <property type="term" value="C:plasma membrane"/>
    <property type="evidence" value="ECO:0007669"/>
    <property type="project" value="TreeGrafter"/>
</dbReference>
<name>A0A8J2YXA7_9PROT</name>
<keyword evidence="5 8" id="KW-1133">Transmembrane helix</keyword>
<feature type="transmembrane region" description="Helical" evidence="8">
    <location>
        <begin position="239"/>
        <end position="262"/>
    </location>
</feature>
<protein>
    <submittedName>
        <fullName evidence="9">Sodium:solute symporter</fullName>
    </submittedName>
</protein>
<evidence type="ECO:0000256" key="2">
    <source>
        <dbReference type="ARBA" id="ARBA00006434"/>
    </source>
</evidence>
<feature type="transmembrane region" description="Helical" evidence="8">
    <location>
        <begin position="126"/>
        <end position="145"/>
    </location>
</feature>
<dbReference type="Pfam" id="PF00474">
    <property type="entry name" value="SSF"/>
    <property type="match status" value="1"/>
</dbReference>
<dbReference type="PANTHER" id="PTHR48086:SF8">
    <property type="entry name" value="MONOCARBOXYLIC ACID PERMEASE"/>
    <property type="match status" value="1"/>
</dbReference>
<evidence type="ECO:0000256" key="3">
    <source>
        <dbReference type="ARBA" id="ARBA00022448"/>
    </source>
</evidence>